<dbReference type="EMBL" id="JBAWKC010000001">
    <property type="protein sequence ID" value="MFH6768272.1"/>
    <property type="molecule type" value="Genomic_DNA"/>
</dbReference>
<dbReference type="RefSeq" id="WP_395437507.1">
    <property type="nucleotide sequence ID" value="NZ_JBAWKC010000001.1"/>
</dbReference>
<protein>
    <recommendedName>
        <fullName evidence="5">DUF4398 domain-containing protein</fullName>
    </recommendedName>
</protein>
<reference evidence="3 4" key="1">
    <citation type="submission" date="2024-02" db="EMBL/GenBank/DDBJ databases">
        <title>A Gaetbulibacter species isolated from tidal flats and genomic insights of their niches.</title>
        <authorList>
            <person name="Ye Y."/>
        </authorList>
    </citation>
    <scope>NUCLEOTIDE SEQUENCE [LARGE SCALE GENOMIC DNA]</scope>
    <source>
        <strain evidence="3 4">KEM-8</strain>
    </source>
</reference>
<name>A0ABW7MRD3_9FLAO</name>
<organism evidence="3 4">
    <name type="scientific">Gaetbulibacter aquiaggeris</name>
    <dbReference type="NCBI Taxonomy" id="1735373"/>
    <lineage>
        <taxon>Bacteria</taxon>
        <taxon>Pseudomonadati</taxon>
        <taxon>Bacteroidota</taxon>
        <taxon>Flavobacteriia</taxon>
        <taxon>Flavobacteriales</taxon>
        <taxon>Flavobacteriaceae</taxon>
        <taxon>Gaetbulibacter</taxon>
    </lineage>
</organism>
<accession>A0ABW7MRD3</accession>
<evidence type="ECO:0008006" key="5">
    <source>
        <dbReference type="Google" id="ProtNLM"/>
    </source>
</evidence>
<evidence type="ECO:0000313" key="3">
    <source>
        <dbReference type="EMBL" id="MFH6768272.1"/>
    </source>
</evidence>
<feature type="signal peptide" evidence="2">
    <location>
        <begin position="1"/>
        <end position="19"/>
    </location>
</feature>
<evidence type="ECO:0000313" key="4">
    <source>
        <dbReference type="Proteomes" id="UP001610104"/>
    </source>
</evidence>
<feature type="coiled-coil region" evidence="1">
    <location>
        <begin position="129"/>
        <end position="175"/>
    </location>
</feature>
<keyword evidence="2" id="KW-0732">Signal</keyword>
<dbReference type="Proteomes" id="UP001610104">
    <property type="component" value="Unassembled WGS sequence"/>
</dbReference>
<evidence type="ECO:0000256" key="1">
    <source>
        <dbReference type="SAM" id="Coils"/>
    </source>
</evidence>
<keyword evidence="1" id="KW-0175">Coiled coil</keyword>
<keyword evidence="4" id="KW-1185">Reference proteome</keyword>
<feature type="chain" id="PRO_5045341135" description="DUF4398 domain-containing protein" evidence="2">
    <location>
        <begin position="20"/>
        <end position="242"/>
    </location>
</feature>
<evidence type="ECO:0000256" key="2">
    <source>
        <dbReference type="SAM" id="SignalP"/>
    </source>
</evidence>
<proteinExistence type="predicted"/>
<comment type="caution">
    <text evidence="3">The sequence shown here is derived from an EMBL/GenBank/DDBJ whole genome shotgun (WGS) entry which is preliminary data.</text>
</comment>
<gene>
    <name evidence="3" type="ORF">V8G56_05960</name>
</gene>
<sequence length="242" mass="28279">MKKHYLFLFFLLVCLKFQSQTNCSEANSEINYAYSNVKHSYEANNISHLKEYAFKSLEAFKRAESKLKECGCQVSYNHAYDAMQLLEKVDPAESYEDGRFFVKRARELAKECIIELDKCTAEFQEDTSLSLLQDEQKELQQQQLLLKQKENEIKLKMAEQKEKELILKKEAMINQYNSVISSNVTSFNDILKIYNSKDKVVIPNENLGNLMDKSLEEIKSHYLQNLRGLTNTYLSYLNKCDI</sequence>